<evidence type="ECO:0000313" key="2">
    <source>
        <dbReference type="EMBL" id="MCK7615521.1"/>
    </source>
</evidence>
<dbReference type="EMBL" id="JALNMJ010000026">
    <property type="protein sequence ID" value="MCK7615521.1"/>
    <property type="molecule type" value="Genomic_DNA"/>
</dbReference>
<organism evidence="2 3">
    <name type="scientific">Roseibium sediminicola</name>
    <dbReference type="NCBI Taxonomy" id="2933272"/>
    <lineage>
        <taxon>Bacteria</taxon>
        <taxon>Pseudomonadati</taxon>
        <taxon>Pseudomonadota</taxon>
        <taxon>Alphaproteobacteria</taxon>
        <taxon>Hyphomicrobiales</taxon>
        <taxon>Stappiaceae</taxon>
        <taxon>Roseibium</taxon>
    </lineage>
</organism>
<proteinExistence type="predicted"/>
<feature type="signal peptide" evidence="1">
    <location>
        <begin position="1"/>
        <end position="26"/>
    </location>
</feature>
<reference evidence="2" key="1">
    <citation type="submission" date="2022-04" db="EMBL/GenBank/DDBJ databases">
        <title>Roseibium sp. CAU 1639 isolated from mud.</title>
        <authorList>
            <person name="Kim W."/>
        </authorList>
    </citation>
    <scope>NUCLEOTIDE SEQUENCE</scope>
    <source>
        <strain evidence="2">CAU 1639</strain>
    </source>
</reference>
<comment type="caution">
    <text evidence="2">The sequence shown here is derived from an EMBL/GenBank/DDBJ whole genome shotgun (WGS) entry which is preliminary data.</text>
</comment>
<name>A0ABT0H1P0_9HYPH</name>
<evidence type="ECO:0000313" key="3">
    <source>
        <dbReference type="Proteomes" id="UP001431221"/>
    </source>
</evidence>
<sequence>MSIRQSISKIAISTVALIALSSVAQAEFCSKYQQTHSNAGQCNNCFLNISSIANGHYYTVLASNGWSAELRSTHGDTSVASGVGKWRADVGHAYAGTKFTIDLEQQGSQLSMMMDGNANGQRQIIRARFRCIQR</sequence>
<protein>
    <submittedName>
        <fullName evidence="2">Uncharacterized protein</fullName>
    </submittedName>
</protein>
<evidence type="ECO:0000256" key="1">
    <source>
        <dbReference type="SAM" id="SignalP"/>
    </source>
</evidence>
<dbReference type="RefSeq" id="WP_248159175.1">
    <property type="nucleotide sequence ID" value="NZ_JALNMJ010000026.1"/>
</dbReference>
<accession>A0ABT0H1P0</accession>
<keyword evidence="1" id="KW-0732">Signal</keyword>
<feature type="chain" id="PRO_5045051631" evidence="1">
    <location>
        <begin position="27"/>
        <end position="134"/>
    </location>
</feature>
<dbReference type="Proteomes" id="UP001431221">
    <property type="component" value="Unassembled WGS sequence"/>
</dbReference>
<gene>
    <name evidence="2" type="ORF">M0H32_25405</name>
</gene>
<keyword evidence="3" id="KW-1185">Reference proteome</keyword>